<feature type="region of interest" description="Disordered" evidence="1">
    <location>
        <begin position="159"/>
        <end position="213"/>
    </location>
</feature>
<protein>
    <submittedName>
        <fullName evidence="2">Uncharacterized protein</fullName>
    </submittedName>
</protein>
<feature type="region of interest" description="Disordered" evidence="1">
    <location>
        <begin position="94"/>
        <end position="129"/>
    </location>
</feature>
<name>A0AAQ3MZ06_VIGMU</name>
<keyword evidence="3" id="KW-1185">Reference proteome</keyword>
<sequence>MEAPASESASRGAFISVVFLTFSDFQWLESSSFTITEHLPHFQGFEILDDVLKIRQEIVAERFGEDQSWARPKSNAAVAVPLFLGAASVPDSKSQPALESARHVTQVPHSSSSSGLSPNGLDAPVKAATAASDTEGVGFVPPLTETPCSLPLHSCKIQTPSESDSYQNQIQTPSLNSNYPNSPSHQFQNQYSEPDNRDWRGRSGQPFGNADERSWDNLKENREFGNNRQEQLNSQFSRSQITSNQGILITGRNSRLSCHGQLEGELSEKDRVLKTAKGSGTVSLMLQGTPKPGSCGCTGPSLVPCSYTLISSPHNQFYPTNTTVNALPT</sequence>
<dbReference type="Proteomes" id="UP001374535">
    <property type="component" value="Chromosome 8"/>
</dbReference>
<reference evidence="2 3" key="1">
    <citation type="journal article" date="2023" name="Life. Sci Alliance">
        <title>Evolutionary insights into 3D genome organization and epigenetic landscape of Vigna mungo.</title>
        <authorList>
            <person name="Junaid A."/>
            <person name="Singh B."/>
            <person name="Bhatia S."/>
        </authorList>
    </citation>
    <scope>NUCLEOTIDE SEQUENCE [LARGE SCALE GENOMIC DNA]</scope>
    <source>
        <strain evidence="2">Urdbean</strain>
    </source>
</reference>
<gene>
    <name evidence="2" type="ORF">V8G54_025705</name>
</gene>
<evidence type="ECO:0000256" key="1">
    <source>
        <dbReference type="SAM" id="MobiDB-lite"/>
    </source>
</evidence>
<evidence type="ECO:0000313" key="3">
    <source>
        <dbReference type="Proteomes" id="UP001374535"/>
    </source>
</evidence>
<feature type="compositionally biased region" description="Low complexity" evidence="1">
    <location>
        <begin position="173"/>
        <end position="184"/>
    </location>
</feature>
<accession>A0AAQ3MZ06</accession>
<proteinExistence type="predicted"/>
<evidence type="ECO:0000313" key="2">
    <source>
        <dbReference type="EMBL" id="WVY99635.1"/>
    </source>
</evidence>
<feature type="compositionally biased region" description="Polar residues" evidence="1">
    <location>
        <begin position="159"/>
        <end position="172"/>
    </location>
</feature>
<dbReference type="EMBL" id="CP144693">
    <property type="protein sequence ID" value="WVY99635.1"/>
    <property type="molecule type" value="Genomic_DNA"/>
</dbReference>
<organism evidence="2 3">
    <name type="scientific">Vigna mungo</name>
    <name type="common">Black gram</name>
    <name type="synonym">Phaseolus mungo</name>
    <dbReference type="NCBI Taxonomy" id="3915"/>
    <lineage>
        <taxon>Eukaryota</taxon>
        <taxon>Viridiplantae</taxon>
        <taxon>Streptophyta</taxon>
        <taxon>Embryophyta</taxon>
        <taxon>Tracheophyta</taxon>
        <taxon>Spermatophyta</taxon>
        <taxon>Magnoliopsida</taxon>
        <taxon>eudicotyledons</taxon>
        <taxon>Gunneridae</taxon>
        <taxon>Pentapetalae</taxon>
        <taxon>rosids</taxon>
        <taxon>fabids</taxon>
        <taxon>Fabales</taxon>
        <taxon>Fabaceae</taxon>
        <taxon>Papilionoideae</taxon>
        <taxon>50 kb inversion clade</taxon>
        <taxon>NPAAA clade</taxon>
        <taxon>indigoferoid/millettioid clade</taxon>
        <taxon>Phaseoleae</taxon>
        <taxon>Vigna</taxon>
    </lineage>
</organism>
<dbReference type="AlphaFoldDB" id="A0AAQ3MZ06"/>